<organism evidence="1 2">
    <name type="scientific">Acinetobacter wuhouensis</name>
    <dbReference type="NCBI Taxonomy" id="1879050"/>
    <lineage>
        <taxon>Bacteria</taxon>
        <taxon>Pseudomonadati</taxon>
        <taxon>Pseudomonadota</taxon>
        <taxon>Gammaproteobacteria</taxon>
        <taxon>Moraxellales</taxon>
        <taxon>Moraxellaceae</taxon>
        <taxon>Acinetobacter</taxon>
    </lineage>
</organism>
<proteinExistence type="predicted"/>
<protein>
    <submittedName>
        <fullName evidence="1">Uncharacterized protein</fullName>
    </submittedName>
</protein>
<evidence type="ECO:0000313" key="1">
    <source>
        <dbReference type="EMBL" id="AYO54493.1"/>
    </source>
</evidence>
<dbReference type="RefSeq" id="WP_087551828.1">
    <property type="nucleotide sequence ID" value="NZ_CP033133.1"/>
</dbReference>
<dbReference type="AlphaFoldDB" id="A0A3G2T2K5"/>
<name>A0A3G2T2K5_9GAMM</name>
<dbReference type="Proteomes" id="UP000279962">
    <property type="component" value="Chromosome"/>
</dbReference>
<sequence>MGTNVGGLILPFEGDEIQAVALIEQLEAKSLHKREHWISDFNTGSEEDFSFCLVNGYLILHHAYYVHSMFYTPEIWQEKFKHLGLMERIIVFLRVDSANAAGYAIYENAQQIRCLEQSEDVTHQFGEILSFEQQWLNASAFYVHEFEDEYGEWQSKIIPESEFNENEMEEWEDYYKCRYIDEYENSVREFELASVILNELLFDLFQMKYTLDNPYPETYLYSTLSEPRQSKQSQARQNSKSSLWGKLVALFKK</sequence>
<evidence type="ECO:0000313" key="2">
    <source>
        <dbReference type="Proteomes" id="UP000279962"/>
    </source>
</evidence>
<gene>
    <name evidence="1" type="ORF">CDG68_12950</name>
</gene>
<dbReference type="EMBL" id="CP033133">
    <property type="protein sequence ID" value="AYO54493.1"/>
    <property type="molecule type" value="Genomic_DNA"/>
</dbReference>
<reference evidence="1 2" key="1">
    <citation type="submission" date="2018-10" db="EMBL/GenBank/DDBJ databases">
        <title>The complete genome of Acinetobacter wuhouensis strain WCHAW010062.</title>
        <authorList>
            <person name="Hu Y."/>
            <person name="Long H."/>
            <person name="Feng Y."/>
            <person name="Zong Z."/>
        </authorList>
    </citation>
    <scope>NUCLEOTIDE SEQUENCE [LARGE SCALE GENOMIC DNA]</scope>
    <source>
        <strain evidence="1 2">WCHAW010062</strain>
    </source>
</reference>
<accession>A0A3G2T2K5</accession>